<dbReference type="AlphaFoldDB" id="A0A4R9BID5"/>
<dbReference type="Gene3D" id="3.40.50.1110">
    <property type="entry name" value="SGNH hydrolase"/>
    <property type="match status" value="1"/>
</dbReference>
<proteinExistence type="predicted"/>
<evidence type="ECO:0000259" key="1">
    <source>
        <dbReference type="Pfam" id="PF13472"/>
    </source>
</evidence>
<dbReference type="InterPro" id="IPR036514">
    <property type="entry name" value="SGNH_hydro_sf"/>
</dbReference>
<gene>
    <name evidence="2" type="ORF">E3T61_20295</name>
</gene>
<dbReference type="Pfam" id="PF13472">
    <property type="entry name" value="Lipase_GDSL_2"/>
    <property type="match status" value="1"/>
</dbReference>
<evidence type="ECO:0000313" key="3">
    <source>
        <dbReference type="Proteomes" id="UP000298468"/>
    </source>
</evidence>
<dbReference type="InterPro" id="IPR013830">
    <property type="entry name" value="SGNH_hydro"/>
</dbReference>
<keyword evidence="3" id="KW-1185">Reference proteome</keyword>
<dbReference type="EMBL" id="SOHM01000047">
    <property type="protein sequence ID" value="TFD83894.1"/>
    <property type="molecule type" value="Genomic_DNA"/>
</dbReference>
<sequence>MAWGNRRGRRNLRESTSMRSFKIGGLGLIAVAVVALTTFALGSAQSNADPTATAGPIPTYGTARVAPPAVKFFGDSYTGGSEMGGVDDVGWPAIACVELGCTASVESSSGAGYINGEADGRGLNAALDSTRPGSLANVIVLAAGANDYRATPAENALAADAFIARLQGRWPDANLVILGPFWRDDQPSEVLLQLDAHLEARAAAIGANFASPIRLGWLTGENGRFIGSDNVHPDDEGHAFIATQVIPLLDAAGARREP</sequence>
<dbReference type="Proteomes" id="UP000298468">
    <property type="component" value="Unassembled WGS sequence"/>
</dbReference>
<organism evidence="2 3">
    <name type="scientific">Cryobacterium lactosi</name>
    <dbReference type="NCBI Taxonomy" id="1259202"/>
    <lineage>
        <taxon>Bacteria</taxon>
        <taxon>Bacillati</taxon>
        <taxon>Actinomycetota</taxon>
        <taxon>Actinomycetes</taxon>
        <taxon>Micrococcales</taxon>
        <taxon>Microbacteriaceae</taxon>
        <taxon>Cryobacterium</taxon>
    </lineage>
</organism>
<evidence type="ECO:0000313" key="2">
    <source>
        <dbReference type="EMBL" id="TFD83894.1"/>
    </source>
</evidence>
<dbReference type="OrthoDB" id="8215557at2"/>
<protein>
    <recommendedName>
        <fullName evidence="1">SGNH hydrolase-type esterase domain-containing protein</fullName>
    </recommendedName>
</protein>
<accession>A0A4R9BID5</accession>
<reference evidence="2 3" key="1">
    <citation type="submission" date="2019-03" db="EMBL/GenBank/DDBJ databases">
        <title>Genomics of glacier-inhabiting Cryobacterium strains.</title>
        <authorList>
            <person name="Liu Q."/>
            <person name="Xin Y.-H."/>
        </authorList>
    </citation>
    <scope>NUCLEOTIDE SEQUENCE [LARGE SCALE GENOMIC DNA]</scope>
    <source>
        <strain evidence="2 3">Sr59</strain>
    </source>
</reference>
<feature type="domain" description="SGNH hydrolase-type esterase" evidence="1">
    <location>
        <begin position="72"/>
        <end position="239"/>
    </location>
</feature>
<dbReference type="SUPFAM" id="SSF52266">
    <property type="entry name" value="SGNH hydrolase"/>
    <property type="match status" value="1"/>
</dbReference>
<name>A0A4R9BID5_9MICO</name>
<comment type="caution">
    <text evidence="2">The sequence shown here is derived from an EMBL/GenBank/DDBJ whole genome shotgun (WGS) entry which is preliminary data.</text>
</comment>